<evidence type="ECO:0000259" key="11">
    <source>
        <dbReference type="Pfam" id="PF08245"/>
    </source>
</evidence>
<name>A0A543B382_9ACTN</name>
<comment type="catalytic activity">
    <reaction evidence="7">
        <text>UDP-N-acetyl-alpha-D-muramoyl-L-alanyl-D-glutamate + meso-2,6-diaminopimelate + ATP = UDP-N-acetyl-alpha-D-muramoyl-L-alanyl-gamma-D-glutamyl-meso-2,6-diaminopimelate + ADP + phosphate + H(+)</text>
        <dbReference type="Rhea" id="RHEA:23676"/>
        <dbReference type="ChEBI" id="CHEBI:15378"/>
        <dbReference type="ChEBI" id="CHEBI:30616"/>
        <dbReference type="ChEBI" id="CHEBI:43474"/>
        <dbReference type="ChEBI" id="CHEBI:57791"/>
        <dbReference type="ChEBI" id="CHEBI:83900"/>
        <dbReference type="ChEBI" id="CHEBI:83905"/>
        <dbReference type="ChEBI" id="CHEBI:456216"/>
        <dbReference type="EC" id="6.3.2.13"/>
    </reaction>
</comment>
<keyword evidence="7" id="KW-0460">Magnesium</keyword>
<dbReference type="PANTHER" id="PTHR23135:SF4">
    <property type="entry name" value="UDP-N-ACETYLMURAMOYL-L-ALANYL-D-GLUTAMATE--2,6-DIAMINOPIMELATE LIGASE MURE HOMOLOG, CHLOROPLASTIC"/>
    <property type="match status" value="1"/>
</dbReference>
<organism evidence="12 13">
    <name type="scientific">Stackebrandtia endophytica</name>
    <dbReference type="NCBI Taxonomy" id="1496996"/>
    <lineage>
        <taxon>Bacteria</taxon>
        <taxon>Bacillati</taxon>
        <taxon>Actinomycetota</taxon>
        <taxon>Actinomycetes</taxon>
        <taxon>Glycomycetales</taxon>
        <taxon>Glycomycetaceae</taxon>
        <taxon>Stackebrandtia</taxon>
    </lineage>
</organism>
<comment type="PTM">
    <text evidence="7">Carboxylation is probably crucial for Mg(2+) binding and, consequently, for the gamma-phosphate positioning of ATP.</text>
</comment>
<dbReference type="UniPathway" id="UPA00219"/>
<keyword evidence="7" id="KW-0963">Cytoplasm</keyword>
<keyword evidence="13" id="KW-1185">Reference proteome</keyword>
<feature type="binding site" evidence="7">
    <location>
        <position position="199"/>
    </location>
    <ligand>
        <name>UDP-N-acetyl-alpha-D-muramoyl-L-alanyl-D-glutamate</name>
        <dbReference type="ChEBI" id="CHEBI:83900"/>
    </ligand>
</feature>
<evidence type="ECO:0000313" key="12">
    <source>
        <dbReference type="EMBL" id="TQL79274.1"/>
    </source>
</evidence>
<evidence type="ECO:0000256" key="4">
    <source>
        <dbReference type="ARBA" id="ARBA00022984"/>
    </source>
</evidence>
<accession>A0A543B382</accession>
<dbReference type="GO" id="GO:0051301">
    <property type="term" value="P:cell division"/>
    <property type="evidence" value="ECO:0007669"/>
    <property type="project" value="UniProtKB-KW"/>
</dbReference>
<dbReference type="FunCoup" id="A0A543B382">
    <property type="interactions" value="259"/>
</dbReference>
<dbReference type="GO" id="GO:0009252">
    <property type="term" value="P:peptidoglycan biosynthetic process"/>
    <property type="evidence" value="ECO:0007669"/>
    <property type="project" value="UniProtKB-UniRule"/>
</dbReference>
<feature type="domain" description="Mur ligase C-terminal" evidence="10">
    <location>
        <begin position="339"/>
        <end position="464"/>
    </location>
</feature>
<feature type="binding site" evidence="7">
    <location>
        <position position="39"/>
    </location>
    <ligand>
        <name>UDP-N-acetyl-alpha-D-muramoyl-L-alanyl-D-glutamate</name>
        <dbReference type="ChEBI" id="CHEBI:83900"/>
    </ligand>
</feature>
<dbReference type="Pfam" id="PF01225">
    <property type="entry name" value="Mur_ligase"/>
    <property type="match status" value="1"/>
</dbReference>
<evidence type="ECO:0000259" key="9">
    <source>
        <dbReference type="Pfam" id="PF01225"/>
    </source>
</evidence>
<dbReference type="PANTHER" id="PTHR23135">
    <property type="entry name" value="MUR LIGASE FAMILY MEMBER"/>
    <property type="match status" value="1"/>
</dbReference>
<dbReference type="InterPro" id="IPR005761">
    <property type="entry name" value="UDP-N-AcMur-Glu-dNH2Pim_ligase"/>
</dbReference>
<keyword evidence="7" id="KW-0547">Nucleotide-binding</keyword>
<dbReference type="InterPro" id="IPR035911">
    <property type="entry name" value="MurE/MurF_N"/>
</dbReference>
<evidence type="ECO:0000256" key="3">
    <source>
        <dbReference type="ARBA" id="ARBA00022960"/>
    </source>
</evidence>
<sequence>MLGFPRPTKTRPVQLADLAERLSVSVDTDVSITGVSLASGRVLPGDLYAALPGSRNHGAQFLSEAVERGAVAVLTDEVGGKIADEHGVPTIVVADPRSAVGPVSAYVYGDPTQTLSVIGITGTNGKTSTAYLVEAGLREAGRRTGLIGTVETRIGDETIESERTTPEAPELQALFAYALEQGVTDMVMEVSSHALALHRADGIRFVAGGFTMFGLDHLDFHLDVDDYLAAKSMLFDGRSRTEIINLDEPATAGLIQPETVTYSVSDDSADWWASDIDGVGFDQSFIAHSPDGGAHAAAVRLPGRHNVANALLALASLTAVGVDTATAAAGIAACSGIPGRMELVSGDGPIRGVVDYAHKPDAITAVLDALRPITPGRIIAVLGAGGDRDTGKRPIMGAAAGERADLVIVTDDNPRSEDPAAIRAGVLAGVGETEHLDVPGRAEAVDEAVRLARPGDTIALLGKGHETGQELADRTVPFDDRLALAAALRDAADSVDSLPPPAAVRWRVRLVRPRPAITTRLTGHSVLKERPT</sequence>
<dbReference type="Gene3D" id="3.40.1190.10">
    <property type="entry name" value="Mur-like, catalytic domain"/>
    <property type="match status" value="1"/>
</dbReference>
<feature type="short sequence motif" description="Meso-diaminopimelate recognition motif" evidence="7">
    <location>
        <begin position="412"/>
        <end position="415"/>
    </location>
</feature>
<gene>
    <name evidence="7" type="primary">murE</name>
    <name evidence="12" type="ORF">FB566_4875</name>
</gene>
<dbReference type="HAMAP" id="MF_00208">
    <property type="entry name" value="MurE"/>
    <property type="match status" value="1"/>
</dbReference>
<feature type="domain" description="Mur ligase central" evidence="11">
    <location>
        <begin position="120"/>
        <end position="316"/>
    </location>
</feature>
<comment type="pathway">
    <text evidence="7 8">Cell wall biogenesis; peptidoglycan biosynthesis.</text>
</comment>
<dbReference type="Proteomes" id="UP000317043">
    <property type="component" value="Unassembled WGS sequence"/>
</dbReference>
<dbReference type="SUPFAM" id="SSF53244">
    <property type="entry name" value="MurD-like peptide ligases, peptide-binding domain"/>
    <property type="match status" value="1"/>
</dbReference>
<proteinExistence type="inferred from homology"/>
<dbReference type="InterPro" id="IPR036615">
    <property type="entry name" value="Mur_ligase_C_dom_sf"/>
</dbReference>
<dbReference type="Pfam" id="PF08245">
    <property type="entry name" value="Mur_ligase_M"/>
    <property type="match status" value="1"/>
</dbReference>
<dbReference type="EMBL" id="VFOW01000001">
    <property type="protein sequence ID" value="TQL79274.1"/>
    <property type="molecule type" value="Genomic_DNA"/>
</dbReference>
<dbReference type="GO" id="GO:0005524">
    <property type="term" value="F:ATP binding"/>
    <property type="evidence" value="ECO:0007669"/>
    <property type="project" value="UniProtKB-UniRule"/>
</dbReference>
<dbReference type="GO" id="GO:0005737">
    <property type="term" value="C:cytoplasm"/>
    <property type="evidence" value="ECO:0007669"/>
    <property type="project" value="UniProtKB-SubCell"/>
</dbReference>
<keyword evidence="3 7" id="KW-0133">Cell shape</keyword>
<dbReference type="GO" id="GO:0071555">
    <property type="term" value="P:cell wall organization"/>
    <property type="evidence" value="ECO:0007669"/>
    <property type="project" value="UniProtKB-KW"/>
</dbReference>
<dbReference type="NCBIfam" id="NF001126">
    <property type="entry name" value="PRK00139.1-4"/>
    <property type="match status" value="1"/>
</dbReference>
<keyword evidence="2 7" id="KW-0132">Cell division</keyword>
<evidence type="ECO:0000313" key="13">
    <source>
        <dbReference type="Proteomes" id="UP000317043"/>
    </source>
</evidence>
<dbReference type="InterPro" id="IPR000713">
    <property type="entry name" value="Mur_ligase_N"/>
</dbReference>
<dbReference type="NCBIfam" id="TIGR01085">
    <property type="entry name" value="murE"/>
    <property type="match status" value="1"/>
</dbReference>
<comment type="caution">
    <text evidence="7">Lacks conserved residue(s) required for the propagation of feature annotation.</text>
</comment>
<dbReference type="GO" id="GO:0000287">
    <property type="term" value="F:magnesium ion binding"/>
    <property type="evidence" value="ECO:0007669"/>
    <property type="project" value="UniProtKB-UniRule"/>
</dbReference>
<feature type="binding site" evidence="7">
    <location>
        <begin position="412"/>
        <end position="415"/>
    </location>
    <ligand>
        <name>meso-2,6-diaminopimelate</name>
        <dbReference type="ChEBI" id="CHEBI:57791"/>
    </ligand>
</feature>
<dbReference type="OrthoDB" id="9800958at2"/>
<comment type="cofactor">
    <cofactor evidence="7">
        <name>Mg(2+)</name>
        <dbReference type="ChEBI" id="CHEBI:18420"/>
    </cofactor>
</comment>
<keyword evidence="6 7" id="KW-0961">Cell wall biogenesis/degradation</keyword>
<comment type="function">
    <text evidence="7">Catalyzes the addition of meso-diaminopimelic acid to the nucleotide precursor UDP-N-acetylmuramoyl-L-alanyl-D-glutamate (UMAG) in the biosynthesis of bacterial cell-wall peptidoglycan.</text>
</comment>
<comment type="similarity">
    <text evidence="1 7">Belongs to the MurCDEF family. MurE subfamily.</text>
</comment>
<comment type="subcellular location">
    <subcellularLocation>
        <location evidence="7 8">Cytoplasm</location>
    </subcellularLocation>
</comment>
<evidence type="ECO:0000256" key="2">
    <source>
        <dbReference type="ARBA" id="ARBA00022618"/>
    </source>
</evidence>
<keyword evidence="5 7" id="KW-0131">Cell cycle</keyword>
<protein>
    <recommendedName>
        <fullName evidence="7">UDP-N-acetylmuramoyl-L-alanyl-D-glutamate--2,6-diaminopimelate ligase</fullName>
        <ecNumber evidence="7">6.3.2.13</ecNumber>
    </recommendedName>
    <alternativeName>
        <fullName evidence="7">Meso-A2pm-adding enzyme</fullName>
    </alternativeName>
    <alternativeName>
        <fullName evidence="7">Meso-diaminopimelate-adding enzyme</fullName>
    </alternativeName>
    <alternativeName>
        <fullName evidence="7">UDP-MurNAc-L-Ala-D-Glu:meso-diaminopimelate ligase</fullName>
    </alternativeName>
    <alternativeName>
        <fullName evidence="7">UDP-MurNAc-tripeptide synthetase</fullName>
    </alternativeName>
    <alternativeName>
        <fullName evidence="7">UDP-N-acetylmuramyl-tripeptide synthetase</fullName>
    </alternativeName>
</protein>
<dbReference type="InterPro" id="IPR013221">
    <property type="entry name" value="Mur_ligase_cen"/>
</dbReference>
<dbReference type="SUPFAM" id="SSF53623">
    <property type="entry name" value="MurD-like peptide ligases, catalytic domain"/>
    <property type="match status" value="1"/>
</dbReference>
<dbReference type="NCBIfam" id="NF001124">
    <property type="entry name" value="PRK00139.1-2"/>
    <property type="match status" value="1"/>
</dbReference>
<evidence type="ECO:0000256" key="7">
    <source>
        <dbReference type="HAMAP-Rule" id="MF_00208"/>
    </source>
</evidence>
<dbReference type="InterPro" id="IPR036565">
    <property type="entry name" value="Mur-like_cat_sf"/>
</dbReference>
<feature type="modified residue" description="N6-carboxylysine" evidence="7">
    <location>
        <position position="231"/>
    </location>
</feature>
<evidence type="ECO:0000256" key="5">
    <source>
        <dbReference type="ARBA" id="ARBA00023306"/>
    </source>
</evidence>
<dbReference type="RefSeq" id="WP_142044455.1">
    <property type="nucleotide sequence ID" value="NZ_JBHTGS010000002.1"/>
</dbReference>
<dbReference type="AlphaFoldDB" id="A0A543B382"/>
<dbReference type="SUPFAM" id="SSF63418">
    <property type="entry name" value="MurE/MurF N-terminal domain"/>
    <property type="match status" value="1"/>
</dbReference>
<dbReference type="Pfam" id="PF02875">
    <property type="entry name" value="Mur_ligase_C"/>
    <property type="match status" value="1"/>
</dbReference>
<keyword evidence="7 12" id="KW-0436">Ligase</keyword>
<feature type="binding site" evidence="7">
    <location>
        <begin position="122"/>
        <end position="128"/>
    </location>
    <ligand>
        <name>ATP</name>
        <dbReference type="ChEBI" id="CHEBI:30616"/>
    </ligand>
</feature>
<dbReference type="InterPro" id="IPR004101">
    <property type="entry name" value="Mur_ligase_C"/>
</dbReference>
<feature type="binding site" evidence="7">
    <location>
        <position position="466"/>
    </location>
    <ligand>
        <name>meso-2,6-diaminopimelate</name>
        <dbReference type="ChEBI" id="CHEBI:57791"/>
    </ligand>
</feature>
<dbReference type="Gene3D" id="3.40.1390.10">
    <property type="entry name" value="MurE/MurF, N-terminal domain"/>
    <property type="match status" value="1"/>
</dbReference>
<dbReference type="InParanoid" id="A0A543B382"/>
<feature type="binding site" evidence="7">
    <location>
        <position position="462"/>
    </location>
    <ligand>
        <name>meso-2,6-diaminopimelate</name>
        <dbReference type="ChEBI" id="CHEBI:57791"/>
    </ligand>
</feature>
<keyword evidence="4 7" id="KW-0573">Peptidoglycan synthesis</keyword>
<feature type="domain" description="Mur ligase N-terminal catalytic" evidence="9">
    <location>
        <begin position="32"/>
        <end position="88"/>
    </location>
</feature>
<evidence type="ECO:0000256" key="6">
    <source>
        <dbReference type="ARBA" id="ARBA00023316"/>
    </source>
</evidence>
<comment type="caution">
    <text evidence="12">The sequence shown here is derived from an EMBL/GenBank/DDBJ whole genome shotgun (WGS) entry which is preliminary data.</text>
</comment>
<evidence type="ECO:0000256" key="8">
    <source>
        <dbReference type="RuleBase" id="RU004135"/>
    </source>
</evidence>
<reference evidence="12 13" key="1">
    <citation type="submission" date="2019-06" db="EMBL/GenBank/DDBJ databases">
        <title>Sequencing the genomes of 1000 actinobacteria strains.</title>
        <authorList>
            <person name="Klenk H.-P."/>
        </authorList>
    </citation>
    <scope>NUCLEOTIDE SEQUENCE [LARGE SCALE GENOMIC DNA]</scope>
    <source>
        <strain evidence="12 13">DSM 45928</strain>
    </source>
</reference>
<dbReference type="GO" id="GO:0008765">
    <property type="term" value="F:UDP-N-acetylmuramoylalanyl-D-glutamate-2,6-diaminopimelate ligase activity"/>
    <property type="evidence" value="ECO:0007669"/>
    <property type="project" value="UniProtKB-UniRule"/>
</dbReference>
<dbReference type="GO" id="GO:0008360">
    <property type="term" value="P:regulation of cell shape"/>
    <property type="evidence" value="ECO:0007669"/>
    <property type="project" value="UniProtKB-KW"/>
</dbReference>
<keyword evidence="7" id="KW-0067">ATP-binding</keyword>
<feature type="binding site" evidence="7">
    <location>
        <begin position="164"/>
        <end position="165"/>
    </location>
    <ligand>
        <name>UDP-N-acetyl-alpha-D-muramoyl-L-alanyl-D-glutamate</name>
        <dbReference type="ChEBI" id="CHEBI:83900"/>
    </ligand>
</feature>
<feature type="binding site" evidence="7">
    <location>
        <position position="191"/>
    </location>
    <ligand>
        <name>UDP-N-acetyl-alpha-D-muramoyl-L-alanyl-D-glutamate</name>
        <dbReference type="ChEBI" id="CHEBI:83900"/>
    </ligand>
</feature>
<evidence type="ECO:0000256" key="1">
    <source>
        <dbReference type="ARBA" id="ARBA00005898"/>
    </source>
</evidence>
<feature type="binding site" evidence="7">
    <location>
        <position position="37"/>
    </location>
    <ligand>
        <name>UDP-N-acetyl-alpha-D-muramoyl-L-alanyl-D-glutamate</name>
        <dbReference type="ChEBI" id="CHEBI:83900"/>
    </ligand>
</feature>
<dbReference type="EC" id="6.3.2.13" evidence="7"/>
<evidence type="ECO:0000259" key="10">
    <source>
        <dbReference type="Pfam" id="PF02875"/>
    </source>
</evidence>
<feature type="binding site" evidence="7">
    <location>
        <position position="388"/>
    </location>
    <ligand>
        <name>meso-2,6-diaminopimelate</name>
        <dbReference type="ChEBI" id="CHEBI:57791"/>
    </ligand>
</feature>
<dbReference type="Gene3D" id="3.90.190.20">
    <property type="entry name" value="Mur ligase, C-terminal domain"/>
    <property type="match status" value="1"/>
</dbReference>